<organism evidence="1 2">
    <name type="scientific">Neurospora intermedia</name>
    <dbReference type="NCBI Taxonomy" id="5142"/>
    <lineage>
        <taxon>Eukaryota</taxon>
        <taxon>Fungi</taxon>
        <taxon>Dikarya</taxon>
        <taxon>Ascomycota</taxon>
        <taxon>Pezizomycotina</taxon>
        <taxon>Sordariomycetes</taxon>
        <taxon>Sordariomycetidae</taxon>
        <taxon>Sordariales</taxon>
        <taxon>Sordariaceae</taxon>
        <taxon>Neurospora</taxon>
    </lineage>
</organism>
<keyword evidence="2" id="KW-1185">Reference proteome</keyword>
<protein>
    <submittedName>
        <fullName evidence="1">Uncharacterized protein</fullName>
    </submittedName>
</protein>
<comment type="caution">
    <text evidence="1">The sequence shown here is derived from an EMBL/GenBank/DDBJ whole genome shotgun (WGS) entry which is preliminary data.</text>
</comment>
<dbReference type="EMBL" id="JAVLET010000007">
    <property type="protein sequence ID" value="KAL0468297.1"/>
    <property type="molecule type" value="Genomic_DNA"/>
</dbReference>
<proteinExistence type="predicted"/>
<name>A0ABR3D7F1_NEUIN</name>
<accession>A0ABR3D7F1</accession>
<evidence type="ECO:0000313" key="1">
    <source>
        <dbReference type="EMBL" id="KAL0468297.1"/>
    </source>
</evidence>
<evidence type="ECO:0000313" key="2">
    <source>
        <dbReference type="Proteomes" id="UP001451303"/>
    </source>
</evidence>
<gene>
    <name evidence="1" type="ORF">QR685DRAFT_479217</name>
</gene>
<dbReference type="Proteomes" id="UP001451303">
    <property type="component" value="Unassembled WGS sequence"/>
</dbReference>
<sequence length="172" mass="19236">MSSQAGNTDIERLFEEAWSKSWFARYRCARSNFAGAWMKPCVPVEIVDLWKRRDWLDLLYGTGGVPDANTYRVIIEALKTMGEFEKELTGHLCGSVPMEDMPLRDRPDGPCWGATRACNVLHKDVLDFEAQTVKDRALSGLYVGPYATVPGSGVDTLKDEPPVTIVPIPEEQ</sequence>
<reference evidence="1 2" key="1">
    <citation type="submission" date="2023-09" db="EMBL/GenBank/DDBJ databases">
        <title>Multi-omics analysis of a traditional fermented food reveals byproduct-associated fungal strains for waste-to-food upcycling.</title>
        <authorList>
            <consortium name="Lawrence Berkeley National Laboratory"/>
            <person name="Rekdal V.M."/>
            <person name="Villalobos-Escobedo J.M."/>
            <person name="Rodriguez-Valeron N."/>
            <person name="Garcia M.O."/>
            <person name="Vasquez D.P."/>
            <person name="Damayanti I."/>
            <person name="Sorensen P.M."/>
            <person name="Baidoo E.E."/>
            <person name="De Carvalho A.C."/>
            <person name="Riley R."/>
            <person name="Lipzen A."/>
            <person name="He G."/>
            <person name="Yan M."/>
            <person name="Haridas S."/>
            <person name="Daum C."/>
            <person name="Yoshinaga Y."/>
            <person name="Ng V."/>
            <person name="Grigoriev I.V."/>
            <person name="Munk R."/>
            <person name="Nuraida L."/>
            <person name="Wijaya C.H."/>
            <person name="Morales P.-C."/>
            <person name="Keasling J.D."/>
        </authorList>
    </citation>
    <scope>NUCLEOTIDE SEQUENCE [LARGE SCALE GENOMIC DNA]</scope>
    <source>
        <strain evidence="1 2">FGSC 2613</strain>
    </source>
</reference>